<evidence type="ECO:0000256" key="4">
    <source>
        <dbReference type="ARBA" id="ARBA00022679"/>
    </source>
</evidence>
<dbReference type="InterPro" id="IPR005946">
    <property type="entry name" value="Rib-P_diPkinase"/>
</dbReference>
<evidence type="ECO:0000256" key="1">
    <source>
        <dbReference type="ARBA" id="ARBA00004996"/>
    </source>
</evidence>
<comment type="caution">
    <text evidence="10">The sequence shown here is derived from an EMBL/GenBank/DDBJ whole genome shotgun (WGS) entry which is preliminary data.</text>
</comment>
<evidence type="ECO:0000256" key="6">
    <source>
        <dbReference type="ARBA" id="ARBA00022741"/>
    </source>
</evidence>
<organism evidence="10 11">
    <name type="scientific">Camelus dromedarius</name>
    <name type="common">Dromedary</name>
    <name type="synonym">Arabian camel</name>
    <dbReference type="NCBI Taxonomy" id="9838"/>
    <lineage>
        <taxon>Eukaryota</taxon>
        <taxon>Metazoa</taxon>
        <taxon>Chordata</taxon>
        <taxon>Craniata</taxon>
        <taxon>Vertebrata</taxon>
        <taxon>Euteleostomi</taxon>
        <taxon>Mammalia</taxon>
        <taxon>Eutheria</taxon>
        <taxon>Laurasiatheria</taxon>
        <taxon>Artiodactyla</taxon>
        <taxon>Tylopoda</taxon>
        <taxon>Camelidae</taxon>
        <taxon>Camelus</taxon>
    </lineage>
</organism>
<comment type="pathway">
    <text evidence="1">Metabolic intermediate biosynthesis; 5-phospho-alpha-D-ribose 1-diphosphate biosynthesis; 5-phospho-alpha-D-ribose 1-diphosphate from D-ribose 5-phosphate (route I): step 1/1.</text>
</comment>
<dbReference type="GO" id="GO:0006164">
    <property type="term" value="P:purine nucleotide biosynthetic process"/>
    <property type="evidence" value="ECO:0007669"/>
    <property type="project" value="TreeGrafter"/>
</dbReference>
<evidence type="ECO:0000259" key="9">
    <source>
        <dbReference type="Pfam" id="PF13793"/>
    </source>
</evidence>
<dbReference type="AlphaFoldDB" id="A0A5N4DZB0"/>
<dbReference type="GO" id="GO:0004749">
    <property type="term" value="F:ribose phosphate diphosphokinase activity"/>
    <property type="evidence" value="ECO:0007669"/>
    <property type="project" value="UniProtKB-EC"/>
</dbReference>
<keyword evidence="4" id="KW-0808">Transferase</keyword>
<dbReference type="GO" id="GO:0005524">
    <property type="term" value="F:ATP binding"/>
    <property type="evidence" value="ECO:0007669"/>
    <property type="project" value="UniProtKB-KW"/>
</dbReference>
<dbReference type="InterPro" id="IPR029057">
    <property type="entry name" value="PRTase-like"/>
</dbReference>
<dbReference type="GO" id="GO:0002189">
    <property type="term" value="C:ribose phosphate diphosphokinase complex"/>
    <property type="evidence" value="ECO:0007669"/>
    <property type="project" value="TreeGrafter"/>
</dbReference>
<dbReference type="Pfam" id="PF13793">
    <property type="entry name" value="Pribosyltran_N"/>
    <property type="match status" value="1"/>
</dbReference>
<dbReference type="PANTHER" id="PTHR10210:SF32">
    <property type="entry name" value="RIBOSE-PHOSPHATE PYROPHOSPHOKINASE 2"/>
    <property type="match status" value="1"/>
</dbReference>
<keyword evidence="6" id="KW-0547">Nucleotide-binding</keyword>
<evidence type="ECO:0000256" key="2">
    <source>
        <dbReference type="ARBA" id="ARBA00006478"/>
    </source>
</evidence>
<dbReference type="SMART" id="SM01400">
    <property type="entry name" value="Pribosyltran_N"/>
    <property type="match status" value="1"/>
</dbReference>
<dbReference type="PANTHER" id="PTHR10210">
    <property type="entry name" value="RIBOSE-PHOSPHATE DIPHOSPHOKINASE FAMILY MEMBER"/>
    <property type="match status" value="1"/>
</dbReference>
<dbReference type="GO" id="GO:0006015">
    <property type="term" value="P:5-phosphoribose 1-diphosphate biosynthetic process"/>
    <property type="evidence" value="ECO:0007669"/>
    <property type="project" value="TreeGrafter"/>
</dbReference>
<dbReference type="Proteomes" id="UP000299084">
    <property type="component" value="Unassembled WGS sequence"/>
</dbReference>
<keyword evidence="7 10" id="KW-0418">Kinase</keyword>
<name>A0A5N4DZB0_CAMDR</name>
<feature type="domain" description="Ribose-phosphate pyrophosphokinase N-terminal" evidence="9">
    <location>
        <begin position="5"/>
        <end position="55"/>
    </location>
</feature>
<evidence type="ECO:0000256" key="5">
    <source>
        <dbReference type="ARBA" id="ARBA00022727"/>
    </source>
</evidence>
<sequence length="200" mass="22707">MPSVVLFCGSSRQGLSRKVEDRLGLELDKVVSKKFSNQEVSTETGESVRGQAFYYHSEWYSRIFHDARQDKKDKSHASVSEKRVANLLTAVGADRITTTDLQAAQSQGFFDIPVDNLHAELREYCRLEEQCCGFPFMDRLNVEFALLHPERRRAIGMDKMILAGDVQGQVDILVDVMYVAQNSVLQSSYSMLEPLVFMPF</sequence>
<evidence type="ECO:0000313" key="11">
    <source>
        <dbReference type="Proteomes" id="UP000299084"/>
    </source>
</evidence>
<evidence type="ECO:0000256" key="7">
    <source>
        <dbReference type="ARBA" id="ARBA00022777"/>
    </source>
</evidence>
<dbReference type="Gene3D" id="3.40.50.2020">
    <property type="match status" value="2"/>
</dbReference>
<evidence type="ECO:0000313" key="10">
    <source>
        <dbReference type="EMBL" id="KAB1276377.1"/>
    </source>
</evidence>
<protein>
    <recommendedName>
        <fullName evidence="3">ribose-phosphate diphosphokinase</fullName>
        <ecNumber evidence="3">2.7.6.1</ecNumber>
    </recommendedName>
</protein>
<keyword evidence="11" id="KW-1185">Reference proteome</keyword>
<proteinExistence type="inferred from homology"/>
<keyword evidence="8" id="KW-0067">ATP-binding</keyword>
<keyword evidence="5" id="KW-0545">Nucleotide biosynthesis</keyword>
<reference evidence="10 11" key="1">
    <citation type="journal article" date="2019" name="Mol. Ecol. Resour.">
        <title>Improving Illumina assemblies with Hi-C and long reads: an example with the North African dromedary.</title>
        <authorList>
            <person name="Elbers J.P."/>
            <person name="Rogers M.F."/>
            <person name="Perelman P.L."/>
            <person name="Proskuryakova A.A."/>
            <person name="Serdyukova N.A."/>
            <person name="Johnson W.E."/>
            <person name="Horin P."/>
            <person name="Corander J."/>
            <person name="Murphy D."/>
            <person name="Burger P.A."/>
        </authorList>
    </citation>
    <scope>NUCLEOTIDE SEQUENCE [LARGE SCALE GENOMIC DNA]</scope>
    <source>
        <strain evidence="10">Drom800</strain>
        <tissue evidence="10">Blood</tissue>
    </source>
</reference>
<dbReference type="GO" id="GO:0000287">
    <property type="term" value="F:magnesium ion binding"/>
    <property type="evidence" value="ECO:0007669"/>
    <property type="project" value="InterPro"/>
</dbReference>
<dbReference type="EMBL" id="JWIN03000007">
    <property type="protein sequence ID" value="KAB1276377.1"/>
    <property type="molecule type" value="Genomic_DNA"/>
</dbReference>
<dbReference type="InterPro" id="IPR029099">
    <property type="entry name" value="Pribosyltran_N"/>
</dbReference>
<accession>A0A5N4DZB0</accession>
<evidence type="ECO:0000256" key="8">
    <source>
        <dbReference type="ARBA" id="ARBA00022840"/>
    </source>
</evidence>
<evidence type="ECO:0000256" key="3">
    <source>
        <dbReference type="ARBA" id="ARBA00013247"/>
    </source>
</evidence>
<dbReference type="GO" id="GO:0016301">
    <property type="term" value="F:kinase activity"/>
    <property type="evidence" value="ECO:0007669"/>
    <property type="project" value="UniProtKB-KW"/>
</dbReference>
<dbReference type="SUPFAM" id="SSF53271">
    <property type="entry name" value="PRTase-like"/>
    <property type="match status" value="1"/>
</dbReference>
<dbReference type="EC" id="2.7.6.1" evidence="3"/>
<comment type="similarity">
    <text evidence="2">Belongs to the ribose-phosphate pyrophosphokinase family.</text>
</comment>
<gene>
    <name evidence="10" type="ORF">Cadr_000008164</name>
</gene>
<dbReference type="GO" id="GO:0005737">
    <property type="term" value="C:cytoplasm"/>
    <property type="evidence" value="ECO:0007669"/>
    <property type="project" value="TreeGrafter"/>
</dbReference>